<keyword evidence="3" id="KW-0732">Signal</keyword>
<dbReference type="InterPro" id="IPR018114">
    <property type="entry name" value="TRYPSIN_HIS"/>
</dbReference>
<name>A0ABU4VI52_9ACTN</name>
<dbReference type="Proteomes" id="UP001277761">
    <property type="component" value="Unassembled WGS sequence"/>
</dbReference>
<dbReference type="PANTHER" id="PTHR24276:SF98">
    <property type="entry name" value="FI18310P1-RELATED"/>
    <property type="match status" value="1"/>
</dbReference>
<dbReference type="SMART" id="SM00020">
    <property type="entry name" value="Tryp_SPc"/>
    <property type="match status" value="1"/>
</dbReference>
<accession>A0ABU4VI52</accession>
<sequence length="260" mass="27328">MRPGRTATGAALTLLLALVAAAPAGAVIDGRRVAPEAYPQVVALDGTCSGALIAPDRVLTAGHCADQLRAGFGVRFAGRAAGGARYVVTRIVTAPGYRYQAGRVPAEPLNDLALAQLDRPVVGVAPLELDERVVRQGERLRLAGYGTTAPSRPIFGTLRAADVVSLSNTTCRRALRRRDAEQGSQLRAHMLCTRGRTGPPFASGCFGDSGAPLLRRDRGGWRIVGVDSWGLACGTDRGDPEVFVRVAPFLAFLRGPLPAP</sequence>
<evidence type="ECO:0000313" key="6">
    <source>
        <dbReference type="Proteomes" id="UP001277761"/>
    </source>
</evidence>
<keyword evidence="2" id="KW-1015">Disulfide bond</keyword>
<dbReference type="SUPFAM" id="SSF50494">
    <property type="entry name" value="Trypsin-like serine proteases"/>
    <property type="match status" value="1"/>
</dbReference>
<dbReference type="GO" id="GO:0006508">
    <property type="term" value="P:proteolysis"/>
    <property type="evidence" value="ECO:0007669"/>
    <property type="project" value="UniProtKB-KW"/>
</dbReference>
<dbReference type="InterPro" id="IPR050430">
    <property type="entry name" value="Peptidase_S1"/>
</dbReference>
<reference evidence="5 6" key="1">
    <citation type="submission" date="2023-11" db="EMBL/GenBank/DDBJ databases">
        <authorList>
            <person name="Xu M."/>
            <person name="Jiang T."/>
        </authorList>
    </citation>
    <scope>NUCLEOTIDE SEQUENCE [LARGE SCALE GENOMIC DNA]</scope>
    <source>
        <strain evidence="5 6">SD</strain>
    </source>
</reference>
<dbReference type="CDD" id="cd00190">
    <property type="entry name" value="Tryp_SPc"/>
    <property type="match status" value="1"/>
</dbReference>
<proteinExistence type="inferred from homology"/>
<evidence type="ECO:0000256" key="2">
    <source>
        <dbReference type="ARBA" id="ARBA00023157"/>
    </source>
</evidence>
<keyword evidence="5" id="KW-0378">Hydrolase</keyword>
<evidence type="ECO:0000256" key="1">
    <source>
        <dbReference type="ARBA" id="ARBA00007664"/>
    </source>
</evidence>
<keyword evidence="5" id="KW-0645">Protease</keyword>
<dbReference type="PRINTS" id="PR00722">
    <property type="entry name" value="CHYMOTRYPSIN"/>
</dbReference>
<feature type="chain" id="PRO_5045411604" evidence="3">
    <location>
        <begin position="27"/>
        <end position="260"/>
    </location>
</feature>
<dbReference type="PROSITE" id="PS50240">
    <property type="entry name" value="TRYPSIN_DOM"/>
    <property type="match status" value="1"/>
</dbReference>
<feature type="domain" description="Peptidase S1" evidence="4">
    <location>
        <begin position="27"/>
        <end position="258"/>
    </location>
</feature>
<organism evidence="5 6">
    <name type="scientific">Patulibacter brassicae</name>
    <dbReference type="NCBI Taxonomy" id="1705717"/>
    <lineage>
        <taxon>Bacteria</taxon>
        <taxon>Bacillati</taxon>
        <taxon>Actinomycetota</taxon>
        <taxon>Thermoleophilia</taxon>
        <taxon>Solirubrobacterales</taxon>
        <taxon>Patulibacteraceae</taxon>
        <taxon>Patulibacter</taxon>
    </lineage>
</organism>
<gene>
    <name evidence="5" type="ORF">SK069_07835</name>
</gene>
<dbReference type="InterPro" id="IPR001314">
    <property type="entry name" value="Peptidase_S1A"/>
</dbReference>
<dbReference type="RefSeq" id="WP_319953651.1">
    <property type="nucleotide sequence ID" value="NZ_JAXAVX010000003.1"/>
</dbReference>
<dbReference type="Pfam" id="PF00089">
    <property type="entry name" value="Trypsin"/>
    <property type="match status" value="1"/>
</dbReference>
<dbReference type="InterPro" id="IPR043504">
    <property type="entry name" value="Peptidase_S1_PA_chymotrypsin"/>
</dbReference>
<protein>
    <submittedName>
        <fullName evidence="5">Serine protease</fullName>
    </submittedName>
</protein>
<comment type="similarity">
    <text evidence="1">Belongs to the peptidase S1 family.</text>
</comment>
<dbReference type="GO" id="GO:0008233">
    <property type="term" value="F:peptidase activity"/>
    <property type="evidence" value="ECO:0007669"/>
    <property type="project" value="UniProtKB-KW"/>
</dbReference>
<dbReference type="EMBL" id="JAXAVX010000003">
    <property type="protein sequence ID" value="MDX8151495.1"/>
    <property type="molecule type" value="Genomic_DNA"/>
</dbReference>
<dbReference type="Gene3D" id="2.40.10.10">
    <property type="entry name" value="Trypsin-like serine proteases"/>
    <property type="match status" value="1"/>
</dbReference>
<comment type="caution">
    <text evidence="5">The sequence shown here is derived from an EMBL/GenBank/DDBJ whole genome shotgun (WGS) entry which is preliminary data.</text>
</comment>
<evidence type="ECO:0000259" key="4">
    <source>
        <dbReference type="PROSITE" id="PS50240"/>
    </source>
</evidence>
<keyword evidence="6" id="KW-1185">Reference proteome</keyword>
<dbReference type="InterPro" id="IPR001254">
    <property type="entry name" value="Trypsin_dom"/>
</dbReference>
<dbReference type="PROSITE" id="PS00134">
    <property type="entry name" value="TRYPSIN_HIS"/>
    <property type="match status" value="1"/>
</dbReference>
<dbReference type="InterPro" id="IPR009003">
    <property type="entry name" value="Peptidase_S1_PA"/>
</dbReference>
<evidence type="ECO:0000313" key="5">
    <source>
        <dbReference type="EMBL" id="MDX8151495.1"/>
    </source>
</evidence>
<dbReference type="PANTHER" id="PTHR24276">
    <property type="entry name" value="POLYSERASE-RELATED"/>
    <property type="match status" value="1"/>
</dbReference>
<feature type="signal peptide" evidence="3">
    <location>
        <begin position="1"/>
        <end position="26"/>
    </location>
</feature>
<evidence type="ECO:0000256" key="3">
    <source>
        <dbReference type="SAM" id="SignalP"/>
    </source>
</evidence>